<organism evidence="3 4">
    <name type="scientific">Cryptolaemus montrouzieri</name>
    <dbReference type="NCBI Taxonomy" id="559131"/>
    <lineage>
        <taxon>Eukaryota</taxon>
        <taxon>Metazoa</taxon>
        <taxon>Ecdysozoa</taxon>
        <taxon>Arthropoda</taxon>
        <taxon>Hexapoda</taxon>
        <taxon>Insecta</taxon>
        <taxon>Pterygota</taxon>
        <taxon>Neoptera</taxon>
        <taxon>Endopterygota</taxon>
        <taxon>Coleoptera</taxon>
        <taxon>Polyphaga</taxon>
        <taxon>Cucujiformia</taxon>
        <taxon>Coccinelloidea</taxon>
        <taxon>Coccinellidae</taxon>
        <taxon>Scymninae</taxon>
        <taxon>Scymnini</taxon>
        <taxon>Cryptolaemus</taxon>
    </lineage>
</organism>
<feature type="transmembrane region" description="Helical" evidence="2">
    <location>
        <begin position="112"/>
        <end position="132"/>
    </location>
</feature>
<dbReference type="PANTHER" id="PTHR48021">
    <property type="match status" value="1"/>
</dbReference>
<proteinExistence type="predicted"/>
<evidence type="ECO:0000256" key="1">
    <source>
        <dbReference type="SAM" id="MobiDB-lite"/>
    </source>
</evidence>
<keyword evidence="2" id="KW-1133">Transmembrane helix</keyword>
<dbReference type="Proteomes" id="UP001516400">
    <property type="component" value="Unassembled WGS sequence"/>
</dbReference>
<feature type="compositionally biased region" description="Basic and acidic residues" evidence="1">
    <location>
        <begin position="25"/>
        <end position="37"/>
    </location>
</feature>
<dbReference type="Gene3D" id="1.20.1250.20">
    <property type="entry name" value="MFS general substrate transporter like domains"/>
    <property type="match status" value="1"/>
</dbReference>
<dbReference type="PANTHER" id="PTHR48021:SF1">
    <property type="entry name" value="GH07001P-RELATED"/>
    <property type="match status" value="1"/>
</dbReference>
<sequence length="313" mass="35928">MSKEIDSIASNDQNTSRKEKKTVRVRMESVSEQKIPDHPGPYSITEEELQKRLETNASTGRKITQIYSCFVVSMGHLTFGTCLGWASPMMFQEAETRSQEQATDNIDDFASFYTWMTALVPLGACFGFGVWTVTGYKNGPRKTLLVQTVIYLVLWIFLLFMGARKLMQASRFFLGFFGIAYIVCGQMLMNDTIVIALLKYLRIVPQIAVLMGVFLVQLTGIFTQSHNGAMTCMGITVVTFFLLFIMPESPVHMYQRGEKHAEDSLSWYVGRKNISDSMRRIRRDYEYRRMNVEDKYMLNSSVVKKEYLLLLEL</sequence>
<dbReference type="InterPro" id="IPR036259">
    <property type="entry name" value="MFS_trans_sf"/>
</dbReference>
<dbReference type="SUPFAM" id="SSF103473">
    <property type="entry name" value="MFS general substrate transporter"/>
    <property type="match status" value="1"/>
</dbReference>
<keyword evidence="4" id="KW-1185">Reference proteome</keyword>
<feature type="transmembrane region" description="Helical" evidence="2">
    <location>
        <begin position="200"/>
        <end position="222"/>
    </location>
</feature>
<protein>
    <submittedName>
        <fullName evidence="3">Uncharacterized protein</fullName>
    </submittedName>
</protein>
<dbReference type="InterPro" id="IPR050549">
    <property type="entry name" value="MFS_Trehalose_Transporter"/>
</dbReference>
<evidence type="ECO:0000313" key="3">
    <source>
        <dbReference type="EMBL" id="KAL3269051.1"/>
    </source>
</evidence>
<dbReference type="EMBL" id="JABFTP020000021">
    <property type="protein sequence ID" value="KAL3269051.1"/>
    <property type="molecule type" value="Genomic_DNA"/>
</dbReference>
<feature type="region of interest" description="Disordered" evidence="1">
    <location>
        <begin position="1"/>
        <end position="42"/>
    </location>
</feature>
<name>A0ABD2MSH6_9CUCU</name>
<feature type="transmembrane region" description="Helical" evidence="2">
    <location>
        <begin position="169"/>
        <end position="188"/>
    </location>
</feature>
<keyword evidence="2" id="KW-0812">Transmembrane</keyword>
<keyword evidence="2" id="KW-0472">Membrane</keyword>
<evidence type="ECO:0000313" key="4">
    <source>
        <dbReference type="Proteomes" id="UP001516400"/>
    </source>
</evidence>
<comment type="caution">
    <text evidence="3">The sequence shown here is derived from an EMBL/GenBank/DDBJ whole genome shotgun (WGS) entry which is preliminary data.</text>
</comment>
<feature type="transmembrane region" description="Helical" evidence="2">
    <location>
        <begin position="144"/>
        <end position="163"/>
    </location>
</feature>
<evidence type="ECO:0000256" key="2">
    <source>
        <dbReference type="SAM" id="Phobius"/>
    </source>
</evidence>
<accession>A0ABD2MSH6</accession>
<feature type="transmembrane region" description="Helical" evidence="2">
    <location>
        <begin position="228"/>
        <end position="246"/>
    </location>
</feature>
<dbReference type="AlphaFoldDB" id="A0ABD2MSH6"/>
<reference evidence="3 4" key="1">
    <citation type="journal article" date="2021" name="BMC Biol.">
        <title>Horizontally acquired antibacterial genes associated with adaptive radiation of ladybird beetles.</title>
        <authorList>
            <person name="Li H.S."/>
            <person name="Tang X.F."/>
            <person name="Huang Y.H."/>
            <person name="Xu Z.Y."/>
            <person name="Chen M.L."/>
            <person name="Du X.Y."/>
            <person name="Qiu B.Y."/>
            <person name="Chen P.T."/>
            <person name="Zhang W."/>
            <person name="Slipinski A."/>
            <person name="Escalona H.E."/>
            <person name="Waterhouse R.M."/>
            <person name="Zwick A."/>
            <person name="Pang H."/>
        </authorList>
    </citation>
    <scope>NUCLEOTIDE SEQUENCE [LARGE SCALE GENOMIC DNA]</scope>
    <source>
        <strain evidence="3">SYSU2018</strain>
    </source>
</reference>
<feature type="transmembrane region" description="Helical" evidence="2">
    <location>
        <begin position="66"/>
        <end position="86"/>
    </location>
</feature>
<gene>
    <name evidence="3" type="ORF">HHI36_008134</name>
</gene>